<gene>
    <name evidence="2" type="ORF">AMS68_000001</name>
</gene>
<sequence length="91" mass="10206">MQYRCCSESTRVGLPSLQVPVQPFRACVRRSNVEQSPPIARPYRRAPPPSNVIRTTASPPMRLYTTESVQKEQERSQDTQGCVEADVAGEK</sequence>
<accession>A0A6H0XIE1</accession>
<reference evidence="2 3" key="1">
    <citation type="journal article" date="2016" name="Sci. Rep.">
        <title>Peltaster fructicola genome reveals evolution from an invasive phytopathogen to an ectophytic parasite.</title>
        <authorList>
            <person name="Xu C."/>
            <person name="Chen H."/>
            <person name="Gleason M.L."/>
            <person name="Xu J.R."/>
            <person name="Liu H."/>
            <person name="Zhang R."/>
            <person name="Sun G."/>
        </authorList>
    </citation>
    <scope>NUCLEOTIDE SEQUENCE [LARGE SCALE GENOMIC DNA]</scope>
    <source>
        <strain evidence="2 3">LNHT1506</strain>
    </source>
</reference>
<name>A0A6H0XIE1_9PEZI</name>
<dbReference type="Proteomes" id="UP000503462">
    <property type="component" value="Chromosome 1"/>
</dbReference>
<feature type="region of interest" description="Disordered" evidence="1">
    <location>
        <begin position="32"/>
        <end position="91"/>
    </location>
</feature>
<protein>
    <submittedName>
        <fullName evidence="2">Uncharacterized protein</fullName>
    </submittedName>
</protein>
<evidence type="ECO:0000313" key="2">
    <source>
        <dbReference type="EMBL" id="QIW94483.1"/>
    </source>
</evidence>
<evidence type="ECO:0000256" key="1">
    <source>
        <dbReference type="SAM" id="MobiDB-lite"/>
    </source>
</evidence>
<evidence type="ECO:0000313" key="3">
    <source>
        <dbReference type="Proteomes" id="UP000503462"/>
    </source>
</evidence>
<organism evidence="2 3">
    <name type="scientific">Peltaster fructicola</name>
    <dbReference type="NCBI Taxonomy" id="286661"/>
    <lineage>
        <taxon>Eukaryota</taxon>
        <taxon>Fungi</taxon>
        <taxon>Dikarya</taxon>
        <taxon>Ascomycota</taxon>
        <taxon>Pezizomycotina</taxon>
        <taxon>Dothideomycetes</taxon>
        <taxon>Dothideomycetes incertae sedis</taxon>
        <taxon>Peltaster</taxon>
    </lineage>
</organism>
<dbReference type="AlphaFoldDB" id="A0A6H0XIE1"/>
<dbReference type="EMBL" id="CP051139">
    <property type="protein sequence ID" value="QIW94483.1"/>
    <property type="molecule type" value="Genomic_DNA"/>
</dbReference>
<proteinExistence type="predicted"/>
<keyword evidence="3" id="KW-1185">Reference proteome</keyword>